<reference evidence="1 2" key="1">
    <citation type="submission" date="2023-12" db="EMBL/GenBank/DDBJ databases">
        <title>Chromobacterium sp. strain TRC.1.1.SA producing antimicrobial pigment.</title>
        <authorList>
            <person name="Verma N."/>
            <person name="Choksket S."/>
            <person name="Pinnaka A.K."/>
            <person name="Korpole S."/>
        </authorList>
    </citation>
    <scope>NUCLEOTIDE SEQUENCE [LARGE SCALE GENOMIC DNA]</scope>
    <source>
        <strain evidence="1 2">TRC1.1.SA</strain>
    </source>
</reference>
<sequence>MELVATKKLTPSTDKSVKTVTVQREYVEVIVSDSRIISKGSQWGHTAIFVNGKVYSRAHELYFTTSYDDYVKRNSYRDSIGLKLWVTPKERETIQKELDRRVAINEPYSLFSNSCSSNVADVLELVGILAHDPRWIPFPVPPAELLAVVGKSKRMVERIPHPKGG</sequence>
<accession>A0ABV0CJI0</accession>
<evidence type="ECO:0000313" key="1">
    <source>
        <dbReference type="EMBL" id="MEN7431221.1"/>
    </source>
</evidence>
<dbReference type="EMBL" id="JAYFSJ010000007">
    <property type="protein sequence ID" value="MEN7431221.1"/>
    <property type="molecule type" value="Genomic_DNA"/>
</dbReference>
<dbReference type="Proteomes" id="UP001405405">
    <property type="component" value="Unassembled WGS sequence"/>
</dbReference>
<gene>
    <name evidence="1" type="ORF">VA599_10705</name>
</gene>
<evidence type="ECO:0008006" key="3">
    <source>
        <dbReference type="Google" id="ProtNLM"/>
    </source>
</evidence>
<organism evidence="1 2">
    <name type="scientific">Chromobacterium indicum</name>
    <dbReference type="NCBI Taxonomy" id="3110228"/>
    <lineage>
        <taxon>Bacteria</taxon>
        <taxon>Pseudomonadati</taxon>
        <taxon>Pseudomonadota</taxon>
        <taxon>Betaproteobacteria</taxon>
        <taxon>Neisseriales</taxon>
        <taxon>Chromobacteriaceae</taxon>
        <taxon>Chromobacterium</taxon>
    </lineage>
</organism>
<comment type="caution">
    <text evidence="1">The sequence shown here is derived from an EMBL/GenBank/DDBJ whole genome shotgun (WGS) entry which is preliminary data.</text>
</comment>
<protein>
    <recommendedName>
        <fullName evidence="3">DUF4105 domain-containing protein</fullName>
    </recommendedName>
</protein>
<evidence type="ECO:0000313" key="2">
    <source>
        <dbReference type="Proteomes" id="UP001405405"/>
    </source>
</evidence>
<keyword evidence="2" id="KW-1185">Reference proteome</keyword>
<dbReference type="RefSeq" id="WP_346788559.1">
    <property type="nucleotide sequence ID" value="NZ_JAYFSJ010000007.1"/>
</dbReference>
<proteinExistence type="predicted"/>
<name>A0ABV0CJI0_9NEIS</name>